<protein>
    <submittedName>
        <fullName evidence="10">ATP-dependent Clp protease ATP-binding protein</fullName>
    </submittedName>
</protein>
<feature type="region of interest" description="Disordered" evidence="7">
    <location>
        <begin position="843"/>
        <end position="872"/>
    </location>
</feature>
<evidence type="ECO:0000259" key="9">
    <source>
        <dbReference type="PROSITE" id="PS51903"/>
    </source>
</evidence>
<dbReference type="GO" id="GO:0016887">
    <property type="term" value="F:ATP hydrolysis activity"/>
    <property type="evidence" value="ECO:0007669"/>
    <property type="project" value="InterPro"/>
</dbReference>
<sequence>MFERFTDRARRVVVLAQEEAKLLKHNYIGTEHILLGLIHEGEGVAAKALESLGISLEQVREQVQEIIGQGQQTPDGHIPFTPRAKKVLELSLREALQLGHSYIGTEHILLGLIREGEGVAAQVLVKLGADLGRVRQQVIQLLSGYQGKEPAAAGAREEGTPSGSLVLDQFGRNLTAAAREGKLDPVIGRTDQMQRVMQVLSRRTKNNPVLIGEPGVGKTAVVEGLAQSIVRGDVPETLKDKQLYTLDLGSLVAGSRYRGDFEERLKKVLKEIRTRGDIILFIDEIHTLVGAGAAEGAIDAASILKPMLARGELQTIGATTLDEYRKHIEKDAALERRFQPIQVPEPSLAHAIEILKGLRDRYEAHHKVTITDGALAAAVTQSDRYINDRYLPDKAIDLIDEAGAKLRIARLSSPPDIKELDDQIDEARRAKEAAIDAQDFEKAAGLRDKEKKLIQQKENREREWRTGGLDTVAEVNEELVAEVLAMATGIPVFKLTEEESSRLLRMEDELHKRIIGQEDAVKSISRAIRRTRAGLKDPKRPSGSFIFAGPTGVGKTELAKALAEFLFGDEDALIQLDMSEYAEKHTVSRLFGSPPGYVGYEEGGQLTEKVRRKPFSVVLFDEVEKAHQDIFNSLLQILEDGRLTDSQGRMVDFKNTIIIMTTNLGTRDIAKGQQLGFQVEGDTTTNYERMKAKVNDELKQHFRPEFLNRVDDTIVFPQLKKDEIIQIVDLFLKRLSERLADRGMSISLTQEAKNVLADRGYDPVLGARPLRRTIQNEIEDQLSERILFGELNSGQHVKVDVEGSGTDSRFTFEGVEQEKVPVAVGADSGDEAAGGGALGGGSITAGAAGHGGEGGAAGGPDDGLSGGAAKVG</sequence>
<accession>A0A8J2TV42</accession>
<dbReference type="CDD" id="cd19499">
    <property type="entry name" value="RecA-like_ClpB_Hsp104-like"/>
    <property type="match status" value="1"/>
</dbReference>
<dbReference type="FunFam" id="3.40.50.300:FF:000010">
    <property type="entry name" value="Chaperone clpB 1, putative"/>
    <property type="match status" value="1"/>
</dbReference>
<dbReference type="SUPFAM" id="SSF52540">
    <property type="entry name" value="P-loop containing nucleoside triphosphate hydrolases"/>
    <property type="match status" value="2"/>
</dbReference>
<evidence type="ECO:0000256" key="7">
    <source>
        <dbReference type="SAM" id="MobiDB-lite"/>
    </source>
</evidence>
<dbReference type="Gene3D" id="4.10.860.10">
    <property type="entry name" value="UVR domain"/>
    <property type="match status" value="1"/>
</dbReference>
<dbReference type="InterPro" id="IPR001270">
    <property type="entry name" value="ClpA/B"/>
</dbReference>
<feature type="domain" description="Clp R" evidence="9">
    <location>
        <begin position="2"/>
        <end position="144"/>
    </location>
</feature>
<comment type="caution">
    <text evidence="10">The sequence shown here is derived from an EMBL/GenBank/DDBJ whole genome shotgun (WGS) entry which is preliminary data.</text>
</comment>
<keyword evidence="3 10" id="KW-0067">ATP-binding</keyword>
<evidence type="ECO:0000259" key="8">
    <source>
        <dbReference type="PROSITE" id="PS50151"/>
    </source>
</evidence>
<keyword evidence="2" id="KW-0547">Nucleotide-binding</keyword>
<evidence type="ECO:0000256" key="3">
    <source>
        <dbReference type="ARBA" id="ARBA00022840"/>
    </source>
</evidence>
<dbReference type="Pfam" id="PF00004">
    <property type="entry name" value="AAA"/>
    <property type="match status" value="1"/>
</dbReference>
<dbReference type="PRINTS" id="PR00300">
    <property type="entry name" value="CLPPROTEASEA"/>
</dbReference>
<dbReference type="Pfam" id="PF07724">
    <property type="entry name" value="AAA_2"/>
    <property type="match status" value="1"/>
</dbReference>
<dbReference type="InterPro" id="IPR050130">
    <property type="entry name" value="ClpA_ClpB"/>
</dbReference>
<evidence type="ECO:0000256" key="4">
    <source>
        <dbReference type="ARBA" id="ARBA00023186"/>
    </source>
</evidence>
<feature type="coiled-coil region" evidence="6">
    <location>
        <begin position="417"/>
        <end position="463"/>
    </location>
</feature>
<dbReference type="InterPro" id="IPR004176">
    <property type="entry name" value="Clp_R_N"/>
</dbReference>
<reference evidence="10" key="1">
    <citation type="journal article" date="2014" name="Int. J. Syst. Evol. Microbiol.">
        <title>Complete genome sequence of Corynebacterium casei LMG S-19264T (=DSM 44701T), isolated from a smear-ripened cheese.</title>
        <authorList>
            <consortium name="US DOE Joint Genome Institute (JGI-PGF)"/>
            <person name="Walter F."/>
            <person name="Albersmeier A."/>
            <person name="Kalinowski J."/>
            <person name="Ruckert C."/>
        </authorList>
    </citation>
    <scope>NUCLEOTIDE SEQUENCE</scope>
    <source>
        <strain evidence="10">CGMCC 1.12785</strain>
    </source>
</reference>
<dbReference type="EMBL" id="BMFY01000001">
    <property type="protein sequence ID" value="GGA01917.1"/>
    <property type="molecule type" value="Genomic_DNA"/>
</dbReference>
<evidence type="ECO:0000313" key="10">
    <source>
        <dbReference type="EMBL" id="GGA01917.1"/>
    </source>
</evidence>
<dbReference type="InterPro" id="IPR041546">
    <property type="entry name" value="ClpA/ClpB_AAA_lid"/>
</dbReference>
<dbReference type="Pfam" id="PF10431">
    <property type="entry name" value="ClpB_D2-small"/>
    <property type="match status" value="1"/>
</dbReference>
<dbReference type="Proteomes" id="UP000616114">
    <property type="component" value="Unassembled WGS sequence"/>
</dbReference>
<feature type="domain" description="UVR" evidence="8">
    <location>
        <begin position="421"/>
        <end position="456"/>
    </location>
</feature>
<dbReference type="Gene3D" id="1.10.8.60">
    <property type="match status" value="2"/>
</dbReference>
<dbReference type="Pfam" id="PF17871">
    <property type="entry name" value="AAA_lid_9"/>
    <property type="match status" value="1"/>
</dbReference>
<keyword evidence="11" id="KW-1185">Reference proteome</keyword>
<dbReference type="Pfam" id="PF02861">
    <property type="entry name" value="Clp_N"/>
    <property type="match status" value="1"/>
</dbReference>
<dbReference type="FunFam" id="1.10.1780.10:FF:000001">
    <property type="entry name" value="ATP-dependent Clp protease ATP-binding subunit"/>
    <property type="match status" value="1"/>
</dbReference>
<dbReference type="InterPro" id="IPR018368">
    <property type="entry name" value="ClpA/B_CS1"/>
</dbReference>
<dbReference type="Gene3D" id="3.40.50.300">
    <property type="entry name" value="P-loop containing nucleotide triphosphate hydrolases"/>
    <property type="match status" value="2"/>
</dbReference>
<keyword evidence="10" id="KW-0645">Protease</keyword>
<dbReference type="SUPFAM" id="SSF81923">
    <property type="entry name" value="Double Clp-N motif"/>
    <property type="match status" value="1"/>
</dbReference>
<dbReference type="PROSITE" id="PS00870">
    <property type="entry name" value="CLPAB_1"/>
    <property type="match status" value="1"/>
</dbReference>
<dbReference type="SMART" id="SM01086">
    <property type="entry name" value="ClpB_D2-small"/>
    <property type="match status" value="1"/>
</dbReference>
<dbReference type="InterPro" id="IPR003593">
    <property type="entry name" value="AAA+_ATPase"/>
</dbReference>
<dbReference type="InterPro" id="IPR003959">
    <property type="entry name" value="ATPase_AAA_core"/>
</dbReference>
<dbReference type="GO" id="GO:0008233">
    <property type="term" value="F:peptidase activity"/>
    <property type="evidence" value="ECO:0007669"/>
    <property type="project" value="UniProtKB-KW"/>
</dbReference>
<dbReference type="GO" id="GO:0034605">
    <property type="term" value="P:cellular response to heat"/>
    <property type="evidence" value="ECO:0007669"/>
    <property type="project" value="TreeGrafter"/>
</dbReference>
<keyword evidence="4" id="KW-0143">Chaperone</keyword>
<feature type="compositionally biased region" description="Gly residues" evidence="7">
    <location>
        <begin position="843"/>
        <end position="866"/>
    </location>
</feature>
<dbReference type="PROSITE" id="PS51903">
    <property type="entry name" value="CLP_R"/>
    <property type="match status" value="1"/>
</dbReference>
<organism evidence="10 11">
    <name type="scientific">Sediminivirga luteola</name>
    <dbReference type="NCBI Taxonomy" id="1774748"/>
    <lineage>
        <taxon>Bacteria</taxon>
        <taxon>Bacillati</taxon>
        <taxon>Actinomycetota</taxon>
        <taxon>Actinomycetes</taxon>
        <taxon>Micrococcales</taxon>
        <taxon>Brevibacteriaceae</taxon>
        <taxon>Sediminivirga</taxon>
    </lineage>
</organism>
<evidence type="ECO:0000256" key="2">
    <source>
        <dbReference type="ARBA" id="ARBA00022741"/>
    </source>
</evidence>
<dbReference type="GO" id="GO:0005524">
    <property type="term" value="F:ATP binding"/>
    <property type="evidence" value="ECO:0007669"/>
    <property type="project" value="UniProtKB-KW"/>
</dbReference>
<dbReference type="FunFam" id="1.10.8.60:FF:000017">
    <property type="entry name" value="ATP-dependent chaperone ClpB"/>
    <property type="match status" value="1"/>
</dbReference>
<dbReference type="PANTHER" id="PTHR11638:SF18">
    <property type="entry name" value="HEAT SHOCK PROTEIN 104"/>
    <property type="match status" value="1"/>
</dbReference>
<dbReference type="GO" id="GO:0005737">
    <property type="term" value="C:cytoplasm"/>
    <property type="evidence" value="ECO:0007669"/>
    <property type="project" value="TreeGrafter"/>
</dbReference>
<keyword evidence="6" id="KW-0175">Coiled coil</keyword>
<dbReference type="InterPro" id="IPR027417">
    <property type="entry name" value="P-loop_NTPase"/>
</dbReference>
<dbReference type="InterPro" id="IPR036628">
    <property type="entry name" value="Clp_N_dom_sf"/>
</dbReference>
<evidence type="ECO:0000256" key="1">
    <source>
        <dbReference type="ARBA" id="ARBA00022737"/>
    </source>
</evidence>
<keyword evidence="10" id="KW-0378">Hydrolase</keyword>
<dbReference type="SMART" id="SM00382">
    <property type="entry name" value="AAA"/>
    <property type="match status" value="2"/>
</dbReference>
<dbReference type="InterPro" id="IPR001943">
    <property type="entry name" value="UVR_dom"/>
</dbReference>
<dbReference type="InterPro" id="IPR019489">
    <property type="entry name" value="Clp_ATPase_C"/>
</dbReference>
<keyword evidence="1 5" id="KW-0677">Repeat</keyword>
<evidence type="ECO:0000256" key="6">
    <source>
        <dbReference type="SAM" id="Coils"/>
    </source>
</evidence>
<reference evidence="10" key="2">
    <citation type="submission" date="2020-09" db="EMBL/GenBank/DDBJ databases">
        <authorList>
            <person name="Sun Q."/>
            <person name="Zhou Y."/>
        </authorList>
    </citation>
    <scope>NUCLEOTIDE SEQUENCE</scope>
    <source>
        <strain evidence="10">CGMCC 1.12785</strain>
    </source>
</reference>
<dbReference type="GO" id="GO:0006508">
    <property type="term" value="P:proteolysis"/>
    <property type="evidence" value="ECO:0007669"/>
    <property type="project" value="UniProtKB-KW"/>
</dbReference>
<name>A0A8J2TV42_9MICO</name>
<evidence type="ECO:0000256" key="5">
    <source>
        <dbReference type="PROSITE-ProRule" id="PRU01251"/>
    </source>
</evidence>
<dbReference type="RefSeq" id="WP_188548923.1">
    <property type="nucleotide sequence ID" value="NZ_BMFY01000001.1"/>
</dbReference>
<dbReference type="Gene3D" id="1.10.1780.10">
    <property type="entry name" value="Clp, N-terminal domain"/>
    <property type="match status" value="1"/>
</dbReference>
<dbReference type="PROSITE" id="PS50151">
    <property type="entry name" value="UVR"/>
    <property type="match status" value="1"/>
</dbReference>
<proteinExistence type="predicted"/>
<evidence type="ECO:0000313" key="11">
    <source>
        <dbReference type="Proteomes" id="UP000616114"/>
    </source>
</evidence>
<dbReference type="FunFam" id="3.40.50.300:FF:000025">
    <property type="entry name" value="ATP-dependent Clp protease subunit"/>
    <property type="match status" value="1"/>
</dbReference>
<dbReference type="PANTHER" id="PTHR11638">
    <property type="entry name" value="ATP-DEPENDENT CLP PROTEASE"/>
    <property type="match status" value="1"/>
</dbReference>
<dbReference type="CDD" id="cd00009">
    <property type="entry name" value="AAA"/>
    <property type="match status" value="1"/>
</dbReference>
<gene>
    <name evidence="10" type="ORF">GCM10011333_00540</name>
</gene>
<dbReference type="AlphaFoldDB" id="A0A8J2TV42"/>